<dbReference type="InterPro" id="IPR032274">
    <property type="entry name" value="DUF4835"/>
</dbReference>
<dbReference type="Proteomes" id="UP001595616">
    <property type="component" value="Unassembled WGS sequence"/>
</dbReference>
<organism evidence="2 3">
    <name type="scientific">Lacihabitans lacunae</name>
    <dbReference type="NCBI Taxonomy" id="1028214"/>
    <lineage>
        <taxon>Bacteria</taxon>
        <taxon>Pseudomonadati</taxon>
        <taxon>Bacteroidota</taxon>
        <taxon>Cytophagia</taxon>
        <taxon>Cytophagales</taxon>
        <taxon>Leadbetterellaceae</taxon>
        <taxon>Lacihabitans</taxon>
    </lineage>
</organism>
<sequence length="301" mass="34737">MKYFLVLFSLFCFNTTFAQELNCKVTVNASQIQSVGTTVDKSLFPDMERAIFNFMNNQRWTNDVFSEKEKIKCSLNITLAKSPAQNVFNAKTQFQVIRPIYGTTLETVTLQYFDQVFDFSYAPEDRQMIFNEQNFTNNLTSMLAFYSLMAIAIDYDSFSKFGGTPFIERAFNVSNLAGNSAGGPWIMDTDTRNRYWLIENIRSQPFVAFREGFYNYHRIALDDFATNPANSRKVILDFLNTIKNVAGLKQNSIIINTFFDAKSAEIINIFSEGTKQEKQQVFELVSFLDPDKTENYRKILK</sequence>
<accession>A0ABV7Z1V2</accession>
<dbReference type="Pfam" id="PF16119">
    <property type="entry name" value="DUF4835"/>
    <property type="match status" value="1"/>
</dbReference>
<feature type="signal peptide" evidence="1">
    <location>
        <begin position="1"/>
        <end position="18"/>
    </location>
</feature>
<protein>
    <submittedName>
        <fullName evidence="2">DUF4835 family protein</fullName>
    </submittedName>
</protein>
<keyword evidence="1" id="KW-0732">Signal</keyword>
<dbReference type="RefSeq" id="WP_379840041.1">
    <property type="nucleotide sequence ID" value="NZ_JBHRYQ010000001.1"/>
</dbReference>
<name>A0ABV7Z1V2_9BACT</name>
<evidence type="ECO:0000313" key="3">
    <source>
        <dbReference type="Proteomes" id="UP001595616"/>
    </source>
</evidence>
<evidence type="ECO:0000313" key="2">
    <source>
        <dbReference type="EMBL" id="MFC3813136.1"/>
    </source>
</evidence>
<proteinExistence type="predicted"/>
<feature type="chain" id="PRO_5046398602" evidence="1">
    <location>
        <begin position="19"/>
        <end position="301"/>
    </location>
</feature>
<gene>
    <name evidence="2" type="ORF">ACFOOI_20895</name>
</gene>
<dbReference type="EMBL" id="JBHRYQ010000001">
    <property type="protein sequence ID" value="MFC3813136.1"/>
    <property type="molecule type" value="Genomic_DNA"/>
</dbReference>
<reference evidence="3" key="1">
    <citation type="journal article" date="2019" name="Int. J. Syst. Evol. Microbiol.">
        <title>The Global Catalogue of Microorganisms (GCM) 10K type strain sequencing project: providing services to taxonomists for standard genome sequencing and annotation.</title>
        <authorList>
            <consortium name="The Broad Institute Genomics Platform"/>
            <consortium name="The Broad Institute Genome Sequencing Center for Infectious Disease"/>
            <person name="Wu L."/>
            <person name="Ma J."/>
        </authorList>
    </citation>
    <scope>NUCLEOTIDE SEQUENCE [LARGE SCALE GENOMIC DNA]</scope>
    <source>
        <strain evidence="3">CECT 7956</strain>
    </source>
</reference>
<comment type="caution">
    <text evidence="2">The sequence shown here is derived from an EMBL/GenBank/DDBJ whole genome shotgun (WGS) entry which is preliminary data.</text>
</comment>
<evidence type="ECO:0000256" key="1">
    <source>
        <dbReference type="SAM" id="SignalP"/>
    </source>
</evidence>
<keyword evidence="3" id="KW-1185">Reference proteome</keyword>